<feature type="region of interest" description="Disordered" evidence="1">
    <location>
        <begin position="58"/>
        <end position="86"/>
    </location>
</feature>
<dbReference type="EMBL" id="HBNS01009971">
    <property type="protein sequence ID" value="CAE4594104.1"/>
    <property type="molecule type" value="Transcribed_RNA"/>
</dbReference>
<evidence type="ECO:0000256" key="1">
    <source>
        <dbReference type="SAM" id="MobiDB-lite"/>
    </source>
</evidence>
<proteinExistence type="predicted"/>
<name>A0A6V2CM79_9STRA</name>
<gene>
    <name evidence="2" type="ORF">DBRI00130_LOCUS8034</name>
    <name evidence="3" type="ORF">DBRI00130_LOCUS8036</name>
</gene>
<reference evidence="2" key="1">
    <citation type="submission" date="2021-01" db="EMBL/GenBank/DDBJ databases">
        <authorList>
            <person name="Corre E."/>
            <person name="Pelletier E."/>
            <person name="Niang G."/>
            <person name="Scheremetjew M."/>
            <person name="Finn R."/>
            <person name="Kale V."/>
            <person name="Holt S."/>
            <person name="Cochrane G."/>
            <person name="Meng A."/>
            <person name="Brown T."/>
            <person name="Cohen L."/>
        </authorList>
    </citation>
    <scope>NUCLEOTIDE SEQUENCE</scope>
    <source>
        <strain evidence="2">GSO104</strain>
    </source>
</reference>
<accession>A0A6V2CM79</accession>
<feature type="compositionally biased region" description="Basic residues" evidence="1">
    <location>
        <begin position="63"/>
        <end position="73"/>
    </location>
</feature>
<sequence length="213" mass="23567">MYVSCFAGDHIEDILSHIFTLVGVLSSKIMEDRKGIEKQLRQRRISVERRDTDAKLANEVVSKRKTRNRRRSNQSRGLKASKKSADDCCGNKYYNAKSTRVDIAPTSSPTQMPTFCTCLRMEGGCGKKGDTAEVAVETCTPGEDTRFADDDPLPPLPEIQLPAPTVAPSPSPTTVAPSPRPTKLITNESMDFHVFFDEQAKESLPGELFYHGS</sequence>
<evidence type="ECO:0000313" key="2">
    <source>
        <dbReference type="EMBL" id="CAE4594099.1"/>
    </source>
</evidence>
<protein>
    <submittedName>
        <fullName evidence="2">Uncharacterized protein</fullName>
    </submittedName>
</protein>
<organism evidence="2">
    <name type="scientific">Ditylum brightwellii</name>
    <dbReference type="NCBI Taxonomy" id="49249"/>
    <lineage>
        <taxon>Eukaryota</taxon>
        <taxon>Sar</taxon>
        <taxon>Stramenopiles</taxon>
        <taxon>Ochrophyta</taxon>
        <taxon>Bacillariophyta</taxon>
        <taxon>Mediophyceae</taxon>
        <taxon>Lithodesmiophycidae</taxon>
        <taxon>Lithodesmiales</taxon>
        <taxon>Lithodesmiaceae</taxon>
        <taxon>Ditylum</taxon>
    </lineage>
</organism>
<dbReference type="EMBL" id="HBNS01009969">
    <property type="protein sequence ID" value="CAE4594099.1"/>
    <property type="molecule type" value="Transcribed_RNA"/>
</dbReference>
<dbReference type="AlphaFoldDB" id="A0A6V2CM79"/>
<evidence type="ECO:0000313" key="3">
    <source>
        <dbReference type="EMBL" id="CAE4594104.1"/>
    </source>
</evidence>